<comment type="subcellular location">
    <subcellularLocation>
        <location evidence="1 6">Membrane</location>
        <topology evidence="1 6">Multi-pass membrane protein</topology>
    </subcellularLocation>
</comment>
<feature type="transmembrane region" description="Helical" evidence="6">
    <location>
        <begin position="129"/>
        <end position="149"/>
    </location>
</feature>
<feature type="transmembrane region" description="Helical" evidence="6">
    <location>
        <begin position="241"/>
        <end position="265"/>
    </location>
</feature>
<dbReference type="OrthoDB" id="1728340at2759"/>
<keyword evidence="4 6" id="KW-1133">Transmembrane helix</keyword>
<evidence type="ECO:0000256" key="4">
    <source>
        <dbReference type="ARBA" id="ARBA00022989"/>
    </source>
</evidence>
<comment type="caution">
    <text evidence="8">The sequence shown here is derived from an EMBL/GenBank/DDBJ whole genome shotgun (WGS) entry which is preliminary data.</text>
</comment>
<evidence type="ECO:0000256" key="3">
    <source>
        <dbReference type="ARBA" id="ARBA00022692"/>
    </source>
</evidence>
<evidence type="ECO:0000256" key="2">
    <source>
        <dbReference type="ARBA" id="ARBA00007635"/>
    </source>
</evidence>
<feature type="transmembrane region" description="Helical" evidence="6">
    <location>
        <begin position="175"/>
        <end position="195"/>
    </location>
</feature>
<feature type="transmembrane region" description="Helical" evidence="6">
    <location>
        <begin position="297"/>
        <end position="315"/>
    </location>
</feature>
<feature type="domain" description="EamA" evidence="7">
    <location>
        <begin position="178"/>
        <end position="315"/>
    </location>
</feature>
<dbReference type="AlphaFoldDB" id="A0A1Q3D5U8"/>
<feature type="transmembrane region" description="Helical" evidence="6">
    <location>
        <begin position="207"/>
        <end position="229"/>
    </location>
</feature>
<keyword evidence="3 6" id="KW-0812">Transmembrane</keyword>
<gene>
    <name evidence="8" type="ORF">CFOL_v3_31248</name>
</gene>
<organism evidence="8 9">
    <name type="scientific">Cephalotus follicularis</name>
    <name type="common">Albany pitcher plant</name>
    <dbReference type="NCBI Taxonomy" id="3775"/>
    <lineage>
        <taxon>Eukaryota</taxon>
        <taxon>Viridiplantae</taxon>
        <taxon>Streptophyta</taxon>
        <taxon>Embryophyta</taxon>
        <taxon>Tracheophyta</taxon>
        <taxon>Spermatophyta</taxon>
        <taxon>Magnoliopsida</taxon>
        <taxon>eudicotyledons</taxon>
        <taxon>Gunneridae</taxon>
        <taxon>Pentapetalae</taxon>
        <taxon>rosids</taxon>
        <taxon>fabids</taxon>
        <taxon>Oxalidales</taxon>
        <taxon>Cephalotaceae</taxon>
        <taxon>Cephalotus</taxon>
    </lineage>
</organism>
<dbReference type="PANTHER" id="PTHR31218">
    <property type="entry name" value="WAT1-RELATED PROTEIN"/>
    <property type="match status" value="1"/>
</dbReference>
<feature type="transmembrane region" description="Helical" evidence="6">
    <location>
        <begin position="97"/>
        <end position="117"/>
    </location>
</feature>
<evidence type="ECO:0000313" key="8">
    <source>
        <dbReference type="EMBL" id="GAV87822.1"/>
    </source>
</evidence>
<evidence type="ECO:0000313" key="9">
    <source>
        <dbReference type="Proteomes" id="UP000187406"/>
    </source>
</evidence>
<dbReference type="InParanoid" id="A0A1Q3D5U8"/>
<keyword evidence="9" id="KW-1185">Reference proteome</keyword>
<evidence type="ECO:0000256" key="6">
    <source>
        <dbReference type="RuleBase" id="RU363077"/>
    </source>
</evidence>
<keyword evidence="5 6" id="KW-0472">Membrane</keyword>
<dbReference type="Proteomes" id="UP000187406">
    <property type="component" value="Unassembled WGS sequence"/>
</dbReference>
<dbReference type="InterPro" id="IPR037185">
    <property type="entry name" value="EmrE-like"/>
</dbReference>
<accession>A0A1Q3D5U8</accession>
<dbReference type="Pfam" id="PF00892">
    <property type="entry name" value="EamA"/>
    <property type="match status" value="2"/>
</dbReference>
<protein>
    <recommendedName>
        <fullName evidence="6">WAT1-related protein</fullName>
    </recommendedName>
</protein>
<dbReference type="EMBL" id="BDDD01004533">
    <property type="protein sequence ID" value="GAV87822.1"/>
    <property type="molecule type" value="Genomic_DNA"/>
</dbReference>
<evidence type="ECO:0000256" key="1">
    <source>
        <dbReference type="ARBA" id="ARBA00004141"/>
    </source>
</evidence>
<proteinExistence type="inferred from homology"/>
<dbReference type="InterPro" id="IPR000620">
    <property type="entry name" value="EamA_dom"/>
</dbReference>
<sequence length="354" mass="38686">MGKIALPCVGMVLAECAQTGLIIVSKAAMSHGMSNLIFVFYSNALASLILLPFSFLVHRSERPPFSFSVLYGLFLLGLLGCFAQIFGYAGIHYSSPTLGTALLNLIPGFTFILAIIFRMEELDWRRSTTVAKSVGTVVSIAGAFIVTLYKGHPLIMKNSESDVFHEQSLSQQSNWFIGGLFLAADCLLSSAWLIVQASILKNFPVELIVVFYYVFFVAIQSAAVCLVMERNISAWSLKPDARLISVLYSAVFGSAVQVGISTWCLQRTGPVFVAMFKPLGIVIAVAVGVIFFGDTFYLGNLVGAVVIVIGFYLVMWGKAKENMGIDVRLENSDSSSQNVSLLQDKMIETEKFLQ</sequence>
<comment type="similarity">
    <text evidence="2 6">Belongs to the drug/metabolite transporter (DMT) superfamily. Plant drug/metabolite exporter (P-DME) (TC 2.A.7.4) family.</text>
</comment>
<evidence type="ECO:0000256" key="5">
    <source>
        <dbReference type="ARBA" id="ARBA00023136"/>
    </source>
</evidence>
<feature type="transmembrane region" description="Helical" evidence="6">
    <location>
        <begin position="35"/>
        <end position="57"/>
    </location>
</feature>
<feature type="transmembrane region" description="Helical" evidence="6">
    <location>
        <begin position="272"/>
        <end position="291"/>
    </location>
</feature>
<feature type="transmembrane region" description="Helical" evidence="6">
    <location>
        <begin position="69"/>
        <end position="91"/>
    </location>
</feature>
<name>A0A1Q3D5U8_CEPFO</name>
<dbReference type="GO" id="GO:0016020">
    <property type="term" value="C:membrane"/>
    <property type="evidence" value="ECO:0007669"/>
    <property type="project" value="UniProtKB-SubCell"/>
</dbReference>
<reference evidence="9" key="1">
    <citation type="submission" date="2016-04" db="EMBL/GenBank/DDBJ databases">
        <title>Cephalotus genome sequencing.</title>
        <authorList>
            <person name="Fukushima K."/>
            <person name="Hasebe M."/>
            <person name="Fang X."/>
        </authorList>
    </citation>
    <scope>NUCLEOTIDE SEQUENCE [LARGE SCALE GENOMIC DNA]</scope>
    <source>
        <strain evidence="9">cv. St1</strain>
    </source>
</reference>
<feature type="domain" description="EamA" evidence="7">
    <location>
        <begin position="20"/>
        <end position="147"/>
    </location>
</feature>
<evidence type="ECO:0000259" key="7">
    <source>
        <dbReference type="Pfam" id="PF00892"/>
    </source>
</evidence>
<dbReference type="SUPFAM" id="SSF103481">
    <property type="entry name" value="Multidrug resistance efflux transporter EmrE"/>
    <property type="match status" value="2"/>
</dbReference>
<dbReference type="GO" id="GO:0022857">
    <property type="term" value="F:transmembrane transporter activity"/>
    <property type="evidence" value="ECO:0007669"/>
    <property type="project" value="InterPro"/>
</dbReference>
<dbReference type="InterPro" id="IPR030184">
    <property type="entry name" value="WAT1-related"/>
</dbReference>